<dbReference type="RefSeq" id="WP_345197484.1">
    <property type="nucleotide sequence ID" value="NZ_BAABFL010000440.1"/>
</dbReference>
<keyword evidence="2" id="KW-0479">Metal-binding</keyword>
<dbReference type="Proteomes" id="UP001500604">
    <property type="component" value="Unassembled WGS sequence"/>
</dbReference>
<gene>
    <name evidence="6" type="ORF">GCM10023116_34410</name>
</gene>
<dbReference type="InterPro" id="IPR043795">
    <property type="entry name" value="N-alpha-Ac-DABA-like"/>
</dbReference>
<dbReference type="EMBL" id="BAABFL010000440">
    <property type="protein sequence ID" value="GAA4651158.1"/>
    <property type="molecule type" value="Genomic_DNA"/>
</dbReference>
<comment type="caution">
    <text evidence="6">The sequence shown here is derived from an EMBL/GenBank/DDBJ whole genome shotgun (WGS) entry which is preliminary data.</text>
</comment>
<evidence type="ECO:0000313" key="6">
    <source>
        <dbReference type="EMBL" id="GAA4651158.1"/>
    </source>
</evidence>
<protein>
    <submittedName>
        <fullName evidence="6">M14 family metallopeptidase</fullName>
    </submittedName>
</protein>
<name>A0ABP8V6R3_9GAMM</name>
<organism evidence="6 7">
    <name type="scientific">Kistimonas scapharcae</name>
    <dbReference type="NCBI Taxonomy" id="1036133"/>
    <lineage>
        <taxon>Bacteria</taxon>
        <taxon>Pseudomonadati</taxon>
        <taxon>Pseudomonadota</taxon>
        <taxon>Gammaproteobacteria</taxon>
        <taxon>Oceanospirillales</taxon>
        <taxon>Endozoicomonadaceae</taxon>
        <taxon>Kistimonas</taxon>
    </lineage>
</organism>
<keyword evidence="4" id="KW-0862">Zinc</keyword>
<feature type="domain" description="Succinylglutamate desuccinylase/Aspartoacylase catalytic" evidence="5">
    <location>
        <begin position="47"/>
        <end position="226"/>
    </location>
</feature>
<dbReference type="InterPro" id="IPR053138">
    <property type="entry name" value="N-alpha-Ac-DABA_deacetylase"/>
</dbReference>
<dbReference type="Gene3D" id="3.40.630.10">
    <property type="entry name" value="Zn peptidases"/>
    <property type="match status" value="1"/>
</dbReference>
<evidence type="ECO:0000313" key="7">
    <source>
        <dbReference type="Proteomes" id="UP001500604"/>
    </source>
</evidence>
<dbReference type="PANTHER" id="PTHR37326:SF2">
    <property type="entry name" value="SUCCINYLGLUTAMATE DESUCCINYLASE_ASPARTOACYLASE FAMILY PROTEIN"/>
    <property type="match status" value="1"/>
</dbReference>
<keyword evidence="7" id="KW-1185">Reference proteome</keyword>
<evidence type="ECO:0000256" key="4">
    <source>
        <dbReference type="ARBA" id="ARBA00022833"/>
    </source>
</evidence>
<dbReference type="PIRSF" id="PIRSF039012">
    <property type="entry name" value="ASP"/>
    <property type="match status" value="1"/>
</dbReference>
<comment type="cofactor">
    <cofactor evidence="1">
        <name>Zn(2+)</name>
        <dbReference type="ChEBI" id="CHEBI:29105"/>
    </cofactor>
</comment>
<reference evidence="7" key="1">
    <citation type="journal article" date="2019" name="Int. J. Syst. Evol. Microbiol.">
        <title>The Global Catalogue of Microorganisms (GCM) 10K type strain sequencing project: providing services to taxonomists for standard genome sequencing and annotation.</title>
        <authorList>
            <consortium name="The Broad Institute Genomics Platform"/>
            <consortium name="The Broad Institute Genome Sequencing Center for Infectious Disease"/>
            <person name="Wu L."/>
            <person name="Ma J."/>
        </authorList>
    </citation>
    <scope>NUCLEOTIDE SEQUENCE [LARGE SCALE GENOMIC DNA]</scope>
    <source>
        <strain evidence="7">JCM 17805</strain>
    </source>
</reference>
<dbReference type="PANTHER" id="PTHR37326">
    <property type="entry name" value="BLL3975 PROTEIN"/>
    <property type="match status" value="1"/>
</dbReference>
<evidence type="ECO:0000259" key="5">
    <source>
        <dbReference type="Pfam" id="PF24827"/>
    </source>
</evidence>
<accession>A0ABP8V6R3</accession>
<sequence>MKRKPFTLGEVEVAAGEHRQIALPTMALPGQTEAMMNVHVFHGRREGPVLFVSAAVHGDEVNGVEIIRRLLNYYQLKKLRGTLLVVPLVNPYGFMNRSRYLPDRRDLNRCFPGSETGSLGARLADAFLRYVVAVSDVGIDLHTGSAHRTNLPQIRARLEDECTSELATAFRAPVMINTAIQDGSLRAAVSGHNVPVLLYEAGEALRLDEAAIRIGLQGVLNVMRHLGMLPKQTAKRSAERETIRAYRSRWMRAPCSGLFRSVRGLGDFVRKGQTLGYVYNPADNTDVAVASQLEGVIIGKSHMPAAYEGDAVFHVATVTDAEDVEEVGSVDSWLDNDRLGLMDTEYNDFLM</sequence>
<proteinExistence type="predicted"/>
<dbReference type="InterPro" id="IPR055438">
    <property type="entry name" value="AstE_AspA_cat"/>
</dbReference>
<dbReference type="Pfam" id="PF24827">
    <property type="entry name" value="AstE_AspA_cat"/>
    <property type="match status" value="1"/>
</dbReference>
<dbReference type="CDD" id="cd06251">
    <property type="entry name" value="M14_ASTE_ASPA-like"/>
    <property type="match status" value="1"/>
</dbReference>
<evidence type="ECO:0000256" key="3">
    <source>
        <dbReference type="ARBA" id="ARBA00022801"/>
    </source>
</evidence>
<keyword evidence="3" id="KW-0378">Hydrolase</keyword>
<evidence type="ECO:0000256" key="1">
    <source>
        <dbReference type="ARBA" id="ARBA00001947"/>
    </source>
</evidence>
<evidence type="ECO:0000256" key="2">
    <source>
        <dbReference type="ARBA" id="ARBA00022723"/>
    </source>
</evidence>
<dbReference type="SUPFAM" id="SSF53187">
    <property type="entry name" value="Zn-dependent exopeptidases"/>
    <property type="match status" value="1"/>
</dbReference>